<dbReference type="Pfam" id="PF00756">
    <property type="entry name" value="Esterase"/>
    <property type="match status" value="1"/>
</dbReference>
<dbReference type="InterPro" id="IPR050583">
    <property type="entry name" value="Mycobacterial_A85_antigen"/>
</dbReference>
<dbReference type="GO" id="GO:0016747">
    <property type="term" value="F:acyltransferase activity, transferring groups other than amino-acyl groups"/>
    <property type="evidence" value="ECO:0007669"/>
    <property type="project" value="TreeGrafter"/>
</dbReference>
<keyword evidence="3" id="KW-1185">Reference proteome</keyword>
<evidence type="ECO:0000313" key="2">
    <source>
        <dbReference type="EMBL" id="TGV01644.1"/>
    </source>
</evidence>
<protein>
    <submittedName>
        <fullName evidence="2">1,4-beta-xylanase</fullName>
    </submittedName>
</protein>
<evidence type="ECO:0000256" key="1">
    <source>
        <dbReference type="SAM" id="SignalP"/>
    </source>
</evidence>
<dbReference type="GO" id="GO:0045493">
    <property type="term" value="P:xylan catabolic process"/>
    <property type="evidence" value="ECO:0007669"/>
    <property type="project" value="UniProtKB-KW"/>
</dbReference>
<dbReference type="PANTHER" id="PTHR48098">
    <property type="entry name" value="ENTEROCHELIN ESTERASE-RELATED"/>
    <property type="match status" value="1"/>
</dbReference>
<comment type="caution">
    <text evidence="2">The sequence shown here is derived from an EMBL/GenBank/DDBJ whole genome shotgun (WGS) entry which is preliminary data.</text>
</comment>
<feature type="signal peptide" evidence="1">
    <location>
        <begin position="1"/>
        <end position="20"/>
    </location>
</feature>
<dbReference type="SUPFAM" id="SSF53474">
    <property type="entry name" value="alpha/beta-Hydrolases"/>
    <property type="match status" value="1"/>
</dbReference>
<keyword evidence="1" id="KW-0732">Signal</keyword>
<feature type="chain" id="PRO_5020735253" evidence="1">
    <location>
        <begin position="21"/>
        <end position="298"/>
    </location>
</feature>
<proteinExistence type="predicted"/>
<dbReference type="OrthoDB" id="9803578at2"/>
<keyword evidence="2" id="KW-0858">Xylan degradation</keyword>
<dbReference type="InterPro" id="IPR000801">
    <property type="entry name" value="Esterase-like"/>
</dbReference>
<keyword evidence="2" id="KW-0378">Hydrolase</keyword>
<dbReference type="AlphaFoldDB" id="A0A4V3P4J6"/>
<dbReference type="RefSeq" id="WP_135877882.1">
    <property type="nucleotide sequence ID" value="NZ_SRSO01000021.1"/>
</dbReference>
<dbReference type="Proteomes" id="UP000307602">
    <property type="component" value="Unassembled WGS sequence"/>
</dbReference>
<accession>A0A4V3P4J6</accession>
<dbReference type="PANTHER" id="PTHR48098:SF1">
    <property type="entry name" value="DIACYLGLYCEROL ACYLTRANSFERASE_MYCOLYLTRANSFERASE AG85A"/>
    <property type="match status" value="1"/>
</dbReference>
<name>A0A4V3P4J6_9FLAO</name>
<dbReference type="EMBL" id="SRSO01000021">
    <property type="protein sequence ID" value="TGV01644.1"/>
    <property type="molecule type" value="Genomic_DNA"/>
</dbReference>
<keyword evidence="2" id="KW-0624">Polysaccharide degradation</keyword>
<sequence length="298" mass="34579">MKKILLLLLFFLMFLSGVKAQTREHKWVNEMHQKDYNNLIHLTYFSKIHQTAIGYTIALPQGYEEKKNANKKYPVVYFLHGGTPGNETRTGYYNYVKPNSEIDSITSIIYVWNNGGKNKSHYDFPQINSYGESSFIKELIPHIDSTYRTIPDRMARGLQGYSMGGRAAARYIFKYPDLFSVSVSMAGGHQHEKKNSESKGNNSEYQPTDNSWDLAKIYSENPVFPIKLYVFVGTEDMNYEANVAWTTFLKDLGIHHSFTTIEGLNHRELKKMMEQLGPKTLHFMLYQNFKNTIEKYNK</sequence>
<evidence type="ECO:0000313" key="3">
    <source>
        <dbReference type="Proteomes" id="UP000307602"/>
    </source>
</evidence>
<dbReference type="Gene3D" id="3.40.50.1820">
    <property type="entry name" value="alpha/beta hydrolase"/>
    <property type="match status" value="1"/>
</dbReference>
<dbReference type="InterPro" id="IPR029058">
    <property type="entry name" value="AB_hydrolase_fold"/>
</dbReference>
<organism evidence="2 3">
    <name type="scientific">Flavivirga rizhaonensis</name>
    <dbReference type="NCBI Taxonomy" id="2559571"/>
    <lineage>
        <taxon>Bacteria</taxon>
        <taxon>Pseudomonadati</taxon>
        <taxon>Bacteroidota</taxon>
        <taxon>Flavobacteriia</taxon>
        <taxon>Flavobacteriales</taxon>
        <taxon>Flavobacteriaceae</taxon>
        <taxon>Flavivirga</taxon>
    </lineage>
</organism>
<dbReference type="GO" id="GO:0016798">
    <property type="term" value="F:hydrolase activity, acting on glycosyl bonds"/>
    <property type="evidence" value="ECO:0007669"/>
    <property type="project" value="UniProtKB-KW"/>
</dbReference>
<keyword evidence="2" id="KW-0119">Carbohydrate metabolism</keyword>
<keyword evidence="2" id="KW-0326">Glycosidase</keyword>
<gene>
    <name evidence="2" type="ORF">EM932_14325</name>
</gene>
<reference evidence="2 3" key="1">
    <citation type="submission" date="2019-04" db="EMBL/GenBank/DDBJ databases">
        <authorList>
            <person name="Liu A."/>
        </authorList>
    </citation>
    <scope>NUCLEOTIDE SEQUENCE [LARGE SCALE GENOMIC DNA]</scope>
    <source>
        <strain evidence="2 3">RZ03</strain>
    </source>
</reference>